<sequence length="50" mass="5654">MNVLTWRKRLSGKGNKFDEHDGRSPVRRAMERTLTLPRVAASGEQICDVA</sequence>
<reference evidence="1 2" key="1">
    <citation type="submission" date="2018-11" db="EMBL/GenBank/DDBJ databases">
        <title>Microbial catabolism of amino acid.</title>
        <authorList>
            <person name="Hibi M."/>
            <person name="Ogawa J."/>
        </authorList>
    </citation>
    <scope>NUCLEOTIDE SEQUENCE [LARGE SCALE GENOMIC DNA]</scope>
    <source>
        <strain evidence="1 2">C31-06</strain>
    </source>
</reference>
<dbReference type="EMBL" id="BHYM01000038">
    <property type="protein sequence ID" value="GCE40915.1"/>
    <property type="molecule type" value="Genomic_DNA"/>
</dbReference>
<proteinExistence type="predicted"/>
<protein>
    <submittedName>
        <fullName evidence="1">Uncharacterized protein</fullName>
    </submittedName>
</protein>
<comment type="caution">
    <text evidence="1">The sequence shown here is derived from an EMBL/GenBank/DDBJ whole genome shotgun (WGS) entry which is preliminary data.</text>
</comment>
<keyword evidence="2" id="KW-1185">Reference proteome</keyword>
<evidence type="ECO:0000313" key="2">
    <source>
        <dbReference type="Proteomes" id="UP000287519"/>
    </source>
</evidence>
<organism evidence="1 2">
    <name type="scientific">Rhodococcus wratislaviensis</name>
    <name type="common">Tsukamurella wratislaviensis</name>
    <dbReference type="NCBI Taxonomy" id="44752"/>
    <lineage>
        <taxon>Bacteria</taxon>
        <taxon>Bacillati</taxon>
        <taxon>Actinomycetota</taxon>
        <taxon>Actinomycetes</taxon>
        <taxon>Mycobacteriales</taxon>
        <taxon>Nocardiaceae</taxon>
        <taxon>Rhodococcus</taxon>
    </lineage>
</organism>
<dbReference type="Proteomes" id="UP000287519">
    <property type="component" value="Unassembled WGS sequence"/>
</dbReference>
<name>A0A402CB97_RHOWR</name>
<gene>
    <name evidence="1" type="ORF">Rhow_004558</name>
</gene>
<dbReference type="RefSeq" id="WP_192581912.1">
    <property type="nucleotide sequence ID" value="NZ_BHYM01000038.1"/>
</dbReference>
<evidence type="ECO:0000313" key="1">
    <source>
        <dbReference type="EMBL" id="GCE40915.1"/>
    </source>
</evidence>
<accession>A0A402CB97</accession>
<dbReference type="AlphaFoldDB" id="A0A402CB97"/>